<gene>
    <name evidence="2" type="ORF">ACFPQ4_13810</name>
</gene>
<feature type="transmembrane region" description="Helical" evidence="1">
    <location>
        <begin position="12"/>
        <end position="35"/>
    </location>
</feature>
<proteinExistence type="predicted"/>
<feature type="transmembrane region" description="Helical" evidence="1">
    <location>
        <begin position="127"/>
        <end position="149"/>
    </location>
</feature>
<comment type="caution">
    <text evidence="2">The sequence shown here is derived from an EMBL/GenBank/DDBJ whole genome shotgun (WGS) entry which is preliminary data.</text>
</comment>
<keyword evidence="1" id="KW-0472">Membrane</keyword>
<evidence type="ECO:0000313" key="2">
    <source>
        <dbReference type="EMBL" id="MFC5530508.1"/>
    </source>
</evidence>
<organism evidence="2 3">
    <name type="scientific">Cohnella yongneupensis</name>
    <dbReference type="NCBI Taxonomy" id="425006"/>
    <lineage>
        <taxon>Bacteria</taxon>
        <taxon>Bacillati</taxon>
        <taxon>Bacillota</taxon>
        <taxon>Bacilli</taxon>
        <taxon>Bacillales</taxon>
        <taxon>Paenibacillaceae</taxon>
        <taxon>Cohnella</taxon>
    </lineage>
</organism>
<evidence type="ECO:0008006" key="4">
    <source>
        <dbReference type="Google" id="ProtNLM"/>
    </source>
</evidence>
<protein>
    <recommendedName>
        <fullName evidence="4">DUF975 family protein</fullName>
    </recommendedName>
</protein>
<accession>A0ABW0R0H9</accession>
<feature type="transmembrane region" description="Helical" evidence="1">
    <location>
        <begin position="69"/>
        <end position="90"/>
    </location>
</feature>
<feature type="transmembrane region" description="Helical" evidence="1">
    <location>
        <begin position="155"/>
        <end position="177"/>
    </location>
</feature>
<feature type="transmembrane region" description="Helical" evidence="1">
    <location>
        <begin position="225"/>
        <end position="245"/>
    </location>
</feature>
<evidence type="ECO:0000313" key="3">
    <source>
        <dbReference type="Proteomes" id="UP001596108"/>
    </source>
</evidence>
<keyword evidence="1" id="KW-0812">Transmembrane</keyword>
<dbReference type="RefSeq" id="WP_378112444.1">
    <property type="nucleotide sequence ID" value="NZ_JBHSNC010000042.1"/>
</dbReference>
<dbReference type="EMBL" id="JBHSNC010000042">
    <property type="protein sequence ID" value="MFC5530508.1"/>
    <property type="molecule type" value="Genomic_DNA"/>
</dbReference>
<feature type="transmembrane region" description="Helical" evidence="1">
    <location>
        <begin position="198"/>
        <end position="219"/>
    </location>
</feature>
<reference evidence="3" key="1">
    <citation type="journal article" date="2019" name="Int. J. Syst. Evol. Microbiol.">
        <title>The Global Catalogue of Microorganisms (GCM) 10K type strain sequencing project: providing services to taxonomists for standard genome sequencing and annotation.</title>
        <authorList>
            <consortium name="The Broad Institute Genomics Platform"/>
            <consortium name="The Broad Institute Genome Sequencing Center for Infectious Disease"/>
            <person name="Wu L."/>
            <person name="Ma J."/>
        </authorList>
    </citation>
    <scope>NUCLEOTIDE SEQUENCE [LARGE SCALE GENOMIC DNA]</scope>
    <source>
        <strain evidence="3">CGMCC 1.18578</strain>
    </source>
</reference>
<sequence>MRSAWRHLHRHYWMLIIPIVVDAGALMIGLTMIGFDGHPQASFQILLDVGLPSVSHVLNTSLMANSMPFLHSPLGISGAVGGIFLAYSVIDAFSKGGYIGLMYKASRNQAIRFNDFLAYGRKYAMKFILWTLLVNLAITAVSVLLMSLFGVLSYFLALLVFFLLRVVFIYAELVIVIDQVKFGEAFSLSRAYLKQSAPSVYLAIFMMFVLAGGVGWLVHRFWTPYAVFLGIPVYAYLISLVYMVLMAKLNEAKSY</sequence>
<dbReference type="Proteomes" id="UP001596108">
    <property type="component" value="Unassembled WGS sequence"/>
</dbReference>
<keyword evidence="1" id="KW-1133">Transmembrane helix</keyword>
<keyword evidence="3" id="KW-1185">Reference proteome</keyword>
<name>A0ABW0R0H9_9BACL</name>
<evidence type="ECO:0000256" key="1">
    <source>
        <dbReference type="SAM" id="Phobius"/>
    </source>
</evidence>